<name>A0A1F5LNX4_PENAI</name>
<dbReference type="EMBL" id="LXJU01000005">
    <property type="protein sequence ID" value="OGE54908.1"/>
    <property type="molecule type" value="Genomic_DNA"/>
</dbReference>
<proteinExistence type="predicted"/>
<evidence type="ECO:0000256" key="7">
    <source>
        <dbReference type="ARBA" id="ARBA00023242"/>
    </source>
</evidence>
<dbReference type="GO" id="GO:0005634">
    <property type="term" value="C:nucleus"/>
    <property type="evidence" value="ECO:0007669"/>
    <property type="project" value="UniProtKB-SubCell"/>
</dbReference>
<protein>
    <recommendedName>
        <fullName evidence="11">Transcription factor domain-containing protein</fullName>
    </recommendedName>
</protein>
<reference evidence="9 10" key="1">
    <citation type="journal article" date="2016" name="Sci. Rep.">
        <title>Penicillium arizonense, a new, genome sequenced fungal species, reveals a high chemical diversity in secreted metabolites.</title>
        <authorList>
            <person name="Grijseels S."/>
            <person name="Nielsen J.C."/>
            <person name="Randelovic M."/>
            <person name="Nielsen J."/>
            <person name="Nielsen K.F."/>
            <person name="Workman M."/>
            <person name="Frisvad J.C."/>
        </authorList>
    </citation>
    <scope>NUCLEOTIDE SEQUENCE [LARGE SCALE GENOMIC DNA]</scope>
    <source>
        <strain evidence="9 10">CBS 141311</strain>
    </source>
</reference>
<dbReference type="GO" id="GO:0043565">
    <property type="term" value="F:sequence-specific DNA binding"/>
    <property type="evidence" value="ECO:0007669"/>
    <property type="project" value="TreeGrafter"/>
</dbReference>
<dbReference type="GO" id="GO:0045944">
    <property type="term" value="P:positive regulation of transcription by RNA polymerase II"/>
    <property type="evidence" value="ECO:0007669"/>
    <property type="project" value="TreeGrafter"/>
</dbReference>
<keyword evidence="5" id="KW-0238">DNA-binding</keyword>
<keyword evidence="2" id="KW-0479">Metal-binding</keyword>
<dbReference type="PANTHER" id="PTHR47782">
    <property type="entry name" value="ZN(II)2CYS6 TRANSCRIPTION FACTOR (EUROFUNG)-RELATED"/>
    <property type="match status" value="1"/>
</dbReference>
<dbReference type="GO" id="GO:0046872">
    <property type="term" value="F:metal ion binding"/>
    <property type="evidence" value="ECO:0007669"/>
    <property type="project" value="UniProtKB-KW"/>
</dbReference>
<feature type="region of interest" description="Disordered" evidence="8">
    <location>
        <begin position="38"/>
        <end position="68"/>
    </location>
</feature>
<evidence type="ECO:0000256" key="1">
    <source>
        <dbReference type="ARBA" id="ARBA00004123"/>
    </source>
</evidence>
<evidence type="ECO:0000256" key="5">
    <source>
        <dbReference type="ARBA" id="ARBA00023125"/>
    </source>
</evidence>
<feature type="compositionally biased region" description="Polar residues" evidence="8">
    <location>
        <begin position="43"/>
        <end position="64"/>
    </location>
</feature>
<keyword evidence="4" id="KW-0805">Transcription regulation</keyword>
<dbReference type="GeneID" id="34574280"/>
<comment type="caution">
    <text evidence="9">The sequence shown here is derived from an EMBL/GenBank/DDBJ whole genome shotgun (WGS) entry which is preliminary data.</text>
</comment>
<evidence type="ECO:0000256" key="6">
    <source>
        <dbReference type="ARBA" id="ARBA00023163"/>
    </source>
</evidence>
<gene>
    <name evidence="9" type="ORF">PENARI_c005G00583</name>
</gene>
<evidence type="ECO:0000256" key="8">
    <source>
        <dbReference type="SAM" id="MobiDB-lite"/>
    </source>
</evidence>
<evidence type="ECO:0000256" key="2">
    <source>
        <dbReference type="ARBA" id="ARBA00022723"/>
    </source>
</evidence>
<dbReference type="STRING" id="1835702.A0A1F5LNX4"/>
<dbReference type="CDD" id="cd12148">
    <property type="entry name" value="fungal_TF_MHR"/>
    <property type="match status" value="1"/>
</dbReference>
<keyword evidence="7" id="KW-0539">Nucleus</keyword>
<dbReference type="RefSeq" id="XP_022490338.1">
    <property type="nucleotide sequence ID" value="XM_022629546.1"/>
</dbReference>
<comment type="subcellular location">
    <subcellularLocation>
        <location evidence="1">Nucleus</location>
    </subcellularLocation>
</comment>
<dbReference type="Proteomes" id="UP000177622">
    <property type="component" value="Unassembled WGS sequence"/>
</dbReference>
<organism evidence="9 10">
    <name type="scientific">Penicillium arizonense</name>
    <dbReference type="NCBI Taxonomy" id="1835702"/>
    <lineage>
        <taxon>Eukaryota</taxon>
        <taxon>Fungi</taxon>
        <taxon>Dikarya</taxon>
        <taxon>Ascomycota</taxon>
        <taxon>Pezizomycotina</taxon>
        <taxon>Eurotiomycetes</taxon>
        <taxon>Eurotiomycetidae</taxon>
        <taxon>Eurotiales</taxon>
        <taxon>Aspergillaceae</taxon>
        <taxon>Penicillium</taxon>
    </lineage>
</organism>
<sequence length="469" mass="51344">MSLDLGEVCNITEYVAYPYALVESLHSRVKELEENLAAGKDGSTYNQHTGEPSTNPPLVTSGKSASPDVSKEAEEVGVLAIGFADRYSQAKYIGAAAGSTFARIFFKQVGMTISSNSGPGNAADEDDGMAFIALNTGRVLSVRDQAIDTALPSLSSVDQLTDHEAKTATLFHTRSVWLFVHMIDLRKIAGRILESIYIARDRDGRCSSLTFQEVCSISEDLHRQMDHWKSQLDAADIGSLQAGKLMRIEYCTMLMHLNRPSPAFMVPSQNMVAACSHASSSALHQWAAMASESGIDSVCRCYRHFHDILMAGLVRLYSDWHMQRFAPTSRSIIRTEDAAICLDLLSKGIANLHDTSLSKFQIMFSNLREKVYASKYAFDGASQGISFSQTTEMPIFAGPPDIMGGGGDTEYVPNTDMDIMPLSSEGLEGYLSQMSTIFDNEMLDIDDTLTAWYGSVLNDIGDTESMRTG</sequence>
<dbReference type="OrthoDB" id="25921at2759"/>
<evidence type="ECO:0000256" key="3">
    <source>
        <dbReference type="ARBA" id="ARBA00022833"/>
    </source>
</evidence>
<accession>A0A1F5LNX4</accession>
<keyword evidence="3" id="KW-0862">Zinc</keyword>
<keyword evidence="6" id="KW-0804">Transcription</keyword>
<keyword evidence="10" id="KW-1185">Reference proteome</keyword>
<evidence type="ECO:0000256" key="4">
    <source>
        <dbReference type="ARBA" id="ARBA00023015"/>
    </source>
</evidence>
<evidence type="ECO:0000313" key="10">
    <source>
        <dbReference type="Proteomes" id="UP000177622"/>
    </source>
</evidence>
<evidence type="ECO:0000313" key="9">
    <source>
        <dbReference type="EMBL" id="OGE54908.1"/>
    </source>
</evidence>
<dbReference type="AlphaFoldDB" id="A0A1F5LNX4"/>
<dbReference type="GO" id="GO:0000981">
    <property type="term" value="F:DNA-binding transcription factor activity, RNA polymerase II-specific"/>
    <property type="evidence" value="ECO:0007669"/>
    <property type="project" value="TreeGrafter"/>
</dbReference>
<evidence type="ECO:0008006" key="11">
    <source>
        <dbReference type="Google" id="ProtNLM"/>
    </source>
</evidence>
<dbReference type="InterPro" id="IPR052202">
    <property type="entry name" value="Yeast_MetPath_Reg"/>
</dbReference>
<dbReference type="PANTHER" id="PTHR47782:SF12">
    <property type="entry name" value="ZN(II)2CYS6 TRANSCRIPTION FACTOR (EUROFUNG)"/>
    <property type="match status" value="1"/>
</dbReference>